<feature type="transmembrane region" description="Helical" evidence="7">
    <location>
        <begin position="97"/>
        <end position="119"/>
    </location>
</feature>
<dbReference type="AlphaFoldDB" id="Z9JG94"/>
<feature type="transmembrane region" description="Helical" evidence="7">
    <location>
        <begin position="131"/>
        <end position="151"/>
    </location>
</feature>
<organism evidence="9 10">
    <name type="scientific">Xylella taiwanensis</name>
    <dbReference type="NCBI Taxonomy" id="1444770"/>
    <lineage>
        <taxon>Bacteria</taxon>
        <taxon>Pseudomonadati</taxon>
        <taxon>Pseudomonadota</taxon>
        <taxon>Gammaproteobacteria</taxon>
        <taxon>Lysobacterales</taxon>
        <taxon>Lysobacteraceae</taxon>
        <taxon>Xylella</taxon>
    </lineage>
</organism>
<dbReference type="GO" id="GO:0016020">
    <property type="term" value="C:membrane"/>
    <property type="evidence" value="ECO:0007669"/>
    <property type="project" value="UniProtKB-SubCell"/>
</dbReference>
<evidence type="ECO:0000256" key="1">
    <source>
        <dbReference type="ARBA" id="ARBA00004141"/>
    </source>
</evidence>
<gene>
    <name evidence="9" type="ORF">AF72_13105</name>
</gene>
<dbReference type="Pfam" id="PF01694">
    <property type="entry name" value="Rhomboid"/>
    <property type="match status" value="1"/>
</dbReference>
<dbReference type="Gene3D" id="1.20.1540.10">
    <property type="entry name" value="Rhomboid-like"/>
    <property type="match status" value="1"/>
</dbReference>
<dbReference type="GO" id="GO:0004252">
    <property type="term" value="F:serine-type endopeptidase activity"/>
    <property type="evidence" value="ECO:0007669"/>
    <property type="project" value="InterPro"/>
</dbReference>
<evidence type="ECO:0000256" key="3">
    <source>
        <dbReference type="ARBA" id="ARBA00022519"/>
    </source>
</evidence>
<feature type="transmembrane region" description="Helical" evidence="7">
    <location>
        <begin position="54"/>
        <end position="72"/>
    </location>
</feature>
<dbReference type="InterPro" id="IPR022764">
    <property type="entry name" value="Peptidase_S54_rhomboid_dom"/>
</dbReference>
<comment type="caution">
    <text evidence="9">The sequence shown here is derived from an EMBL/GenBank/DDBJ whole genome shotgun (WGS) entry which is preliminary data.</text>
</comment>
<evidence type="ECO:0000313" key="9">
    <source>
        <dbReference type="EMBL" id="EWS77008.1"/>
    </source>
</evidence>
<keyword evidence="4 7" id="KW-0812">Transmembrane</keyword>
<keyword evidence="3" id="KW-0997">Cell inner membrane</keyword>
<feature type="transmembrane region" description="Helical" evidence="7">
    <location>
        <begin position="222"/>
        <end position="243"/>
    </location>
</feature>
<dbReference type="PANTHER" id="PTHR43066">
    <property type="entry name" value="RHOMBOID-RELATED PROTEIN"/>
    <property type="match status" value="1"/>
</dbReference>
<dbReference type="PANTHER" id="PTHR43066:SF26">
    <property type="entry name" value="RHOMBOID PROTEASE GLPG"/>
    <property type="match status" value="1"/>
</dbReference>
<dbReference type="eggNOG" id="COG0705">
    <property type="taxonomic scope" value="Bacteria"/>
</dbReference>
<dbReference type="STRING" id="1444770.AF72_13105"/>
<dbReference type="EMBL" id="JDSQ01000039">
    <property type="protein sequence ID" value="EWS77008.1"/>
    <property type="molecule type" value="Genomic_DNA"/>
</dbReference>
<evidence type="ECO:0000256" key="7">
    <source>
        <dbReference type="SAM" id="Phobius"/>
    </source>
</evidence>
<evidence type="ECO:0000256" key="6">
    <source>
        <dbReference type="ARBA" id="ARBA00023136"/>
    </source>
</evidence>
<comment type="subcellular location">
    <subcellularLocation>
        <location evidence="1">Membrane</location>
        <topology evidence="1">Multi-pass membrane protein</topology>
    </subcellularLocation>
</comment>
<dbReference type="InterPro" id="IPR035952">
    <property type="entry name" value="Rhomboid-like_sf"/>
</dbReference>
<evidence type="ECO:0000256" key="4">
    <source>
        <dbReference type="ARBA" id="ARBA00022692"/>
    </source>
</evidence>
<feature type="transmembrane region" description="Helical" evidence="7">
    <location>
        <begin position="28"/>
        <end position="48"/>
    </location>
</feature>
<sequence length="256" mass="28480">MGTTQQGRVAAGRCLALLVFGRLLHSRLLLVCLSIAGVLLRVLARVFSPFPDCLMITLILIAINALVFWLAFNNGRLRDRLIFWPPAVDRDRQYDRLITYGFVHADVSHLVFNMVTLYFFGRMIEAVMGELTGSVLTYPLFYLGALLVSILPSYIKNQKNPQYLSLGASGAVSAVLFASVLLQPWASIVVFFIPTPAIFYAVFYVGYSIWMGRRGGDGINHSAHLSGAAFGVVFMLCMEPQLLQVFLMQLSMPRFG</sequence>
<evidence type="ECO:0000313" key="10">
    <source>
        <dbReference type="Proteomes" id="UP000020406"/>
    </source>
</evidence>
<feature type="transmembrane region" description="Helical" evidence="7">
    <location>
        <begin position="163"/>
        <end position="182"/>
    </location>
</feature>
<keyword evidence="6 7" id="KW-0472">Membrane</keyword>
<evidence type="ECO:0000256" key="5">
    <source>
        <dbReference type="ARBA" id="ARBA00022989"/>
    </source>
</evidence>
<feature type="domain" description="Peptidase S54 rhomboid" evidence="8">
    <location>
        <begin position="92"/>
        <end position="237"/>
    </location>
</feature>
<reference evidence="9 10" key="1">
    <citation type="journal article" date="2014" name="Genome Announc.">
        <title>Draft Genome Sequence of Xylella fastidiosa Pear Leaf Scorch Strain in Taiwan.</title>
        <authorList>
            <person name="Su C.C."/>
            <person name="Deng W.L."/>
            <person name="Jan F.J."/>
            <person name="Chang C.J."/>
            <person name="Huang H."/>
            <person name="Chen J."/>
        </authorList>
    </citation>
    <scope>NUCLEOTIDE SEQUENCE [LARGE SCALE GENOMIC DNA]</scope>
    <source>
        <strain evidence="9 10">PLS229</strain>
    </source>
</reference>
<feature type="transmembrane region" description="Helical" evidence="7">
    <location>
        <begin position="188"/>
        <end position="210"/>
    </location>
</feature>
<accession>Z9JG94</accession>
<proteinExistence type="predicted"/>
<dbReference type="Proteomes" id="UP000020406">
    <property type="component" value="Unassembled WGS sequence"/>
</dbReference>
<evidence type="ECO:0000259" key="8">
    <source>
        <dbReference type="Pfam" id="PF01694"/>
    </source>
</evidence>
<evidence type="ECO:0000256" key="2">
    <source>
        <dbReference type="ARBA" id="ARBA00022475"/>
    </source>
</evidence>
<keyword evidence="2" id="KW-1003">Cell membrane</keyword>
<protein>
    <submittedName>
        <fullName evidence="9">Membrane protein</fullName>
    </submittedName>
</protein>
<dbReference type="SUPFAM" id="SSF144091">
    <property type="entry name" value="Rhomboid-like"/>
    <property type="match status" value="1"/>
</dbReference>
<name>Z9JG94_9GAMM</name>
<keyword evidence="5 7" id="KW-1133">Transmembrane helix</keyword>
<dbReference type="PATRIC" id="fig|1444770.3.peg.3100"/>